<dbReference type="Gramene" id="PNW81226">
    <property type="protein sequence ID" value="PNW81226"/>
    <property type="gene ID" value="CHLRE_07g347300v5"/>
</dbReference>
<dbReference type="SUPFAM" id="SSF55781">
    <property type="entry name" value="GAF domain-like"/>
    <property type="match status" value="1"/>
</dbReference>
<accession>A0A2K3DL13</accession>
<dbReference type="PANTHER" id="PTHR23149">
    <property type="entry name" value="G PATCH DOMAIN CONTAINING PROTEIN"/>
    <property type="match status" value="1"/>
</dbReference>
<dbReference type="GO" id="GO:0003676">
    <property type="term" value="F:nucleic acid binding"/>
    <property type="evidence" value="ECO:0007669"/>
    <property type="project" value="InterPro"/>
</dbReference>
<feature type="region of interest" description="Disordered" evidence="1">
    <location>
        <begin position="420"/>
        <end position="478"/>
    </location>
</feature>
<dbReference type="PROSITE" id="PS50174">
    <property type="entry name" value="G_PATCH"/>
    <property type="match status" value="1"/>
</dbReference>
<evidence type="ECO:0000313" key="3">
    <source>
        <dbReference type="EMBL" id="PNW81226.1"/>
    </source>
</evidence>
<feature type="region of interest" description="Disordered" evidence="1">
    <location>
        <begin position="92"/>
        <end position="156"/>
    </location>
</feature>
<dbReference type="Proteomes" id="UP000006906">
    <property type="component" value="Chromosome 7"/>
</dbReference>
<dbReference type="Pfam" id="PF01585">
    <property type="entry name" value="G-patch"/>
    <property type="match status" value="1"/>
</dbReference>
<dbReference type="STRING" id="3055.A0A2K3DL13"/>
<dbReference type="Gene3D" id="3.30.450.40">
    <property type="match status" value="1"/>
</dbReference>
<feature type="compositionally biased region" description="Acidic residues" evidence="1">
    <location>
        <begin position="238"/>
        <end position="247"/>
    </location>
</feature>
<keyword evidence="4" id="KW-1185">Reference proteome</keyword>
<feature type="compositionally biased region" description="Low complexity" evidence="1">
    <location>
        <begin position="256"/>
        <end position="276"/>
    </location>
</feature>
<name>A0A2K3DL13_CHLRE</name>
<dbReference type="PANTHER" id="PTHR23149:SF9">
    <property type="entry name" value="G PATCH DOMAIN-CONTAINING PROTEIN 4"/>
    <property type="match status" value="1"/>
</dbReference>
<dbReference type="AlphaFoldDB" id="A0A2K3DL13"/>
<protein>
    <recommendedName>
        <fullName evidence="2">G-patch domain-containing protein</fullName>
    </recommendedName>
</protein>
<dbReference type="KEGG" id="cre:CHLRE_07g347300v5"/>
<sequence length="626" mass="66022">MAAPEVVAVPPQLFQGVAKSSAGYKLLESMGWKEGEGLGAKKQGIKEHVKVKKKHDAMGVGAAENAQNTRDWTTGMVSFDRILANLKEVSARPAAADDSSSSDDEAAAKAPKKAAKKADTKKAKKSGKDKRKRSASPSSSGSSSSGSDSEDEAARAKRIKLASHVGRYHKRERAKLVKNYSAGDLDAILGGMKAAKEEVAAEEAADAEGLDPTGAGAMGFIMPVIAEVRAAPRQQEDSSSDEEDEEQEQKAGGSGRAAAAKDAAAGPSASKPAKQPKAPEPQPEEQWEPGKKPWWAGMFVRAGRMGSIRQELKGKVEGGRAKIQITGFREQDQENLYEQAQHGAAHGRQGLGRSDMPKKVAGARWCGTKTKISEGDGDDEEEEEEAGKGSGSGSGSEDSESEDEGRIVVKLSKKEQAEADAKAAGAAGEAGGSGRKAAAEGAAAAGGGKDGKRKRKEEEEECMRRSSTTTGRWGLGGRLAPGRGSGGGLGFYQAGPPGDDTLVIGPYQGHMGCLRIPYSRGVCGAAARTKTSQLVPDVSQFPGYIACASSTRSEVVVPVVRSHISFNDGRTPSIPEKLVAVLDVDSDHPAAFTEVDQECLEELCEWLGDHLQLWHKLPKWEPSHLY</sequence>
<dbReference type="GO" id="GO:0005730">
    <property type="term" value="C:nucleolus"/>
    <property type="evidence" value="ECO:0000318"/>
    <property type="project" value="GO_Central"/>
</dbReference>
<feature type="region of interest" description="Disordered" evidence="1">
    <location>
        <begin position="333"/>
        <end position="405"/>
    </location>
</feature>
<proteinExistence type="predicted"/>
<dbReference type="InterPro" id="IPR029016">
    <property type="entry name" value="GAF-like_dom_sf"/>
</dbReference>
<dbReference type="FunCoup" id="A0A2K3DL13">
    <property type="interactions" value="102"/>
</dbReference>
<dbReference type="SMART" id="SM00443">
    <property type="entry name" value="G_patch"/>
    <property type="match status" value="1"/>
</dbReference>
<dbReference type="InterPro" id="IPR050656">
    <property type="entry name" value="PINX1"/>
</dbReference>
<dbReference type="InParanoid" id="A0A2K3DL13"/>
<feature type="compositionally biased region" description="Acidic residues" evidence="1">
    <location>
        <begin position="375"/>
        <end position="385"/>
    </location>
</feature>
<dbReference type="RefSeq" id="XP_042923055.1">
    <property type="nucleotide sequence ID" value="XM_043064487.1"/>
</dbReference>
<evidence type="ECO:0000313" key="4">
    <source>
        <dbReference type="Proteomes" id="UP000006906"/>
    </source>
</evidence>
<feature type="domain" description="G-patch" evidence="2">
    <location>
        <begin position="19"/>
        <end position="65"/>
    </location>
</feature>
<feature type="region of interest" description="Disordered" evidence="1">
    <location>
        <begin position="231"/>
        <end position="298"/>
    </location>
</feature>
<dbReference type="EMBL" id="CM008968">
    <property type="protein sequence ID" value="PNW81226.1"/>
    <property type="molecule type" value="Genomic_DNA"/>
</dbReference>
<reference evidence="3 4" key="1">
    <citation type="journal article" date="2007" name="Science">
        <title>The Chlamydomonas genome reveals the evolution of key animal and plant functions.</title>
        <authorList>
            <person name="Merchant S.S."/>
            <person name="Prochnik S.E."/>
            <person name="Vallon O."/>
            <person name="Harris E.H."/>
            <person name="Karpowicz S.J."/>
            <person name="Witman G.B."/>
            <person name="Terry A."/>
            <person name="Salamov A."/>
            <person name="Fritz-Laylin L.K."/>
            <person name="Marechal-Drouard L."/>
            <person name="Marshall W.F."/>
            <person name="Qu L.H."/>
            <person name="Nelson D.R."/>
            <person name="Sanderfoot A.A."/>
            <person name="Spalding M.H."/>
            <person name="Kapitonov V.V."/>
            <person name="Ren Q."/>
            <person name="Ferris P."/>
            <person name="Lindquist E."/>
            <person name="Shapiro H."/>
            <person name="Lucas S.M."/>
            <person name="Grimwood J."/>
            <person name="Schmutz J."/>
            <person name="Cardol P."/>
            <person name="Cerutti H."/>
            <person name="Chanfreau G."/>
            <person name="Chen C.L."/>
            <person name="Cognat V."/>
            <person name="Croft M.T."/>
            <person name="Dent R."/>
            <person name="Dutcher S."/>
            <person name="Fernandez E."/>
            <person name="Fukuzawa H."/>
            <person name="Gonzalez-Ballester D."/>
            <person name="Gonzalez-Halphen D."/>
            <person name="Hallmann A."/>
            <person name="Hanikenne M."/>
            <person name="Hippler M."/>
            <person name="Inwood W."/>
            <person name="Jabbari K."/>
            <person name="Kalanon M."/>
            <person name="Kuras R."/>
            <person name="Lefebvre P.A."/>
            <person name="Lemaire S.D."/>
            <person name="Lobanov A.V."/>
            <person name="Lohr M."/>
            <person name="Manuell A."/>
            <person name="Meier I."/>
            <person name="Mets L."/>
            <person name="Mittag M."/>
            <person name="Mittelmeier T."/>
            <person name="Moroney J.V."/>
            <person name="Moseley J."/>
            <person name="Napoli C."/>
            <person name="Nedelcu A.M."/>
            <person name="Niyogi K."/>
            <person name="Novoselov S.V."/>
            <person name="Paulsen I.T."/>
            <person name="Pazour G."/>
            <person name="Purton S."/>
            <person name="Ral J.P."/>
            <person name="Riano-Pachon D.M."/>
            <person name="Riekhof W."/>
            <person name="Rymarquis L."/>
            <person name="Schroda M."/>
            <person name="Stern D."/>
            <person name="Umen J."/>
            <person name="Willows R."/>
            <person name="Wilson N."/>
            <person name="Zimmer S.L."/>
            <person name="Allmer J."/>
            <person name="Balk J."/>
            <person name="Bisova K."/>
            <person name="Chen C.J."/>
            <person name="Elias M."/>
            <person name="Gendler K."/>
            <person name="Hauser C."/>
            <person name="Lamb M.R."/>
            <person name="Ledford H."/>
            <person name="Long J.C."/>
            <person name="Minagawa J."/>
            <person name="Page M.D."/>
            <person name="Pan J."/>
            <person name="Pootakham W."/>
            <person name="Roje S."/>
            <person name="Rose A."/>
            <person name="Stahlberg E."/>
            <person name="Terauchi A.M."/>
            <person name="Yang P."/>
            <person name="Ball S."/>
            <person name="Bowler C."/>
            <person name="Dieckmann C.L."/>
            <person name="Gladyshev V.N."/>
            <person name="Green P."/>
            <person name="Jorgensen R."/>
            <person name="Mayfield S."/>
            <person name="Mueller-Roeber B."/>
            <person name="Rajamani S."/>
            <person name="Sayre R.T."/>
            <person name="Brokstein P."/>
            <person name="Dubchak I."/>
            <person name="Goodstein D."/>
            <person name="Hornick L."/>
            <person name="Huang Y.W."/>
            <person name="Jhaveri J."/>
            <person name="Luo Y."/>
            <person name="Martinez D."/>
            <person name="Ngau W.C."/>
            <person name="Otillar B."/>
            <person name="Poliakov A."/>
            <person name="Porter A."/>
            <person name="Szajkowski L."/>
            <person name="Werner G."/>
            <person name="Zhou K."/>
            <person name="Grigoriev I.V."/>
            <person name="Rokhsar D.S."/>
            <person name="Grossman A.R."/>
        </authorList>
    </citation>
    <scope>NUCLEOTIDE SEQUENCE [LARGE SCALE GENOMIC DNA]</scope>
    <source>
        <strain evidence="4">CC-503</strain>
    </source>
</reference>
<organism evidence="3 4">
    <name type="scientific">Chlamydomonas reinhardtii</name>
    <name type="common">Chlamydomonas smithii</name>
    <dbReference type="NCBI Taxonomy" id="3055"/>
    <lineage>
        <taxon>Eukaryota</taxon>
        <taxon>Viridiplantae</taxon>
        <taxon>Chlorophyta</taxon>
        <taxon>core chlorophytes</taxon>
        <taxon>Chlorophyceae</taxon>
        <taxon>CS clade</taxon>
        <taxon>Chlamydomonadales</taxon>
        <taxon>Chlamydomonadaceae</taxon>
        <taxon>Chlamydomonas</taxon>
    </lineage>
</organism>
<dbReference type="GeneID" id="5721334"/>
<feature type="compositionally biased region" description="Basic residues" evidence="1">
    <location>
        <begin position="122"/>
        <end position="134"/>
    </location>
</feature>
<dbReference type="InterPro" id="IPR000467">
    <property type="entry name" value="G_patch_dom"/>
</dbReference>
<gene>
    <name evidence="3" type="ORF">CHLRE_07g347300v5</name>
</gene>
<evidence type="ECO:0000259" key="2">
    <source>
        <dbReference type="PROSITE" id="PS50174"/>
    </source>
</evidence>
<dbReference type="OrthoDB" id="29523at2759"/>
<evidence type="ECO:0000256" key="1">
    <source>
        <dbReference type="SAM" id="MobiDB-lite"/>
    </source>
</evidence>
<feature type="compositionally biased region" description="Low complexity" evidence="1">
    <location>
        <begin position="135"/>
        <end position="147"/>
    </location>
</feature>